<sequence>MFSVNERLTGRKFEYDGNPHDFGPEAGPDSYATFVSAVESVEEEKCPSPGPLRQSAASSPFGYFQFDAVDIMAVVT</sequence>
<dbReference type="AlphaFoldDB" id="A0AAU9L079"/>
<evidence type="ECO:0000313" key="2">
    <source>
        <dbReference type="Proteomes" id="UP001160483"/>
    </source>
</evidence>
<accession>A0AAU9L079</accession>
<reference evidence="1" key="1">
    <citation type="submission" date="2021-11" db="EMBL/GenBank/DDBJ databases">
        <authorList>
            <person name="Islam A."/>
            <person name="Islam S."/>
            <person name="Flora M.S."/>
            <person name="Rahman M."/>
            <person name="Ziaur R.M."/>
            <person name="Epstein J.H."/>
            <person name="Hassan M."/>
            <person name="Klassen M."/>
            <person name="Woodard K."/>
            <person name="Webb A."/>
            <person name="Webby R.J."/>
            <person name="El Zowalaty M.E."/>
        </authorList>
    </citation>
    <scope>NUCLEOTIDE SEQUENCE</scope>
    <source>
        <strain evidence="1">Pbs3</strain>
    </source>
</reference>
<dbReference type="EMBL" id="CAKKTJ010000199">
    <property type="protein sequence ID" value="CAH0477909.1"/>
    <property type="molecule type" value="Genomic_DNA"/>
</dbReference>
<dbReference type="Proteomes" id="UP001160483">
    <property type="component" value="Unassembled WGS sequence"/>
</dbReference>
<organism evidence="1 2">
    <name type="scientific">Peronospora belbahrii</name>
    <dbReference type="NCBI Taxonomy" id="622444"/>
    <lineage>
        <taxon>Eukaryota</taxon>
        <taxon>Sar</taxon>
        <taxon>Stramenopiles</taxon>
        <taxon>Oomycota</taxon>
        <taxon>Peronosporomycetes</taxon>
        <taxon>Peronosporales</taxon>
        <taxon>Peronosporaceae</taxon>
        <taxon>Peronospora</taxon>
    </lineage>
</organism>
<protein>
    <submittedName>
        <fullName evidence="1">Uncharacterized protein</fullName>
    </submittedName>
</protein>
<proteinExistence type="predicted"/>
<name>A0AAU9L079_9STRA</name>
<evidence type="ECO:0000313" key="1">
    <source>
        <dbReference type="EMBL" id="CAH0477909.1"/>
    </source>
</evidence>
<comment type="caution">
    <text evidence="1">The sequence shown here is derived from an EMBL/GenBank/DDBJ whole genome shotgun (WGS) entry which is preliminary data.</text>
</comment>
<gene>
    <name evidence="1" type="ORF">PBS003_LOCUS4633</name>
</gene>